<dbReference type="AlphaFoldDB" id="A0A562V4J9"/>
<keyword evidence="3" id="KW-1185">Reference proteome</keyword>
<dbReference type="Pfam" id="PF00583">
    <property type="entry name" value="Acetyltransf_1"/>
    <property type="match status" value="1"/>
</dbReference>
<evidence type="ECO:0000313" key="3">
    <source>
        <dbReference type="Proteomes" id="UP000321617"/>
    </source>
</evidence>
<dbReference type="Gene3D" id="3.40.630.30">
    <property type="match status" value="1"/>
</dbReference>
<comment type="caution">
    <text evidence="2">The sequence shown here is derived from an EMBL/GenBank/DDBJ whole genome shotgun (WGS) entry which is preliminary data.</text>
</comment>
<proteinExistence type="predicted"/>
<dbReference type="InterPro" id="IPR000182">
    <property type="entry name" value="GNAT_dom"/>
</dbReference>
<accession>A0A562V4J9</accession>
<dbReference type="GO" id="GO:0016747">
    <property type="term" value="F:acyltransferase activity, transferring groups other than amino-acyl groups"/>
    <property type="evidence" value="ECO:0007669"/>
    <property type="project" value="InterPro"/>
</dbReference>
<reference evidence="2 3" key="1">
    <citation type="journal article" date="2013" name="Stand. Genomic Sci.">
        <title>Genomic Encyclopedia of Type Strains, Phase I: The one thousand microbial genomes (KMG-I) project.</title>
        <authorList>
            <person name="Kyrpides N.C."/>
            <person name="Woyke T."/>
            <person name="Eisen J.A."/>
            <person name="Garrity G."/>
            <person name="Lilburn T.G."/>
            <person name="Beck B.J."/>
            <person name="Whitman W.B."/>
            <person name="Hugenholtz P."/>
            <person name="Klenk H.P."/>
        </authorList>
    </citation>
    <scope>NUCLEOTIDE SEQUENCE [LARGE SCALE GENOMIC DNA]</scope>
    <source>
        <strain evidence="2 3">DSM 45044</strain>
    </source>
</reference>
<dbReference type="Proteomes" id="UP000321617">
    <property type="component" value="Unassembled WGS sequence"/>
</dbReference>
<dbReference type="EMBL" id="VLLL01000006">
    <property type="protein sequence ID" value="TWJ12800.1"/>
    <property type="molecule type" value="Genomic_DNA"/>
</dbReference>
<organism evidence="2 3">
    <name type="scientific">Stackebrandtia albiflava</name>
    <dbReference type="NCBI Taxonomy" id="406432"/>
    <lineage>
        <taxon>Bacteria</taxon>
        <taxon>Bacillati</taxon>
        <taxon>Actinomycetota</taxon>
        <taxon>Actinomycetes</taxon>
        <taxon>Glycomycetales</taxon>
        <taxon>Glycomycetaceae</taxon>
        <taxon>Stackebrandtia</taxon>
    </lineage>
</organism>
<dbReference type="PROSITE" id="PS51186">
    <property type="entry name" value="GNAT"/>
    <property type="match status" value="1"/>
</dbReference>
<feature type="domain" description="N-acetyltransferase" evidence="1">
    <location>
        <begin position="84"/>
        <end position="222"/>
    </location>
</feature>
<gene>
    <name evidence="2" type="ORF">LX16_3564</name>
</gene>
<evidence type="ECO:0000313" key="2">
    <source>
        <dbReference type="EMBL" id="TWJ12800.1"/>
    </source>
</evidence>
<evidence type="ECO:0000259" key="1">
    <source>
        <dbReference type="PROSITE" id="PS51186"/>
    </source>
</evidence>
<name>A0A562V4J9_9ACTN</name>
<sequence length="222" mass="23841">MPLAYPEADALSVAELMTAWGEGWATSRRTGRPVAFPGGYRIEIGQVGARFRHVLFDYTAGELSGLAKRQAVPGSWLKAAGDPAEFRAALDGPWRMDTAGYLMTTTFRPVGHACPDPYRLETATEDSVTVAVVRDGEGHVAASGRLAHAGHFGIVDRVVTEPVHRRRGLGRLVIRALEDHAAAAGMRVGVLVATEEGRALYLSLGWRVRSDVPGAFVPEPDA</sequence>
<dbReference type="InterPro" id="IPR016181">
    <property type="entry name" value="Acyl_CoA_acyltransferase"/>
</dbReference>
<dbReference type="SUPFAM" id="SSF55729">
    <property type="entry name" value="Acyl-CoA N-acyltransferases (Nat)"/>
    <property type="match status" value="1"/>
</dbReference>
<dbReference type="OrthoDB" id="4966223at2"/>
<protein>
    <submittedName>
        <fullName evidence="2">FR47-like protein</fullName>
    </submittedName>
</protein>
<dbReference type="RefSeq" id="WP_147140185.1">
    <property type="nucleotide sequence ID" value="NZ_BAABIJ010000002.1"/>
</dbReference>
<dbReference type="CDD" id="cd04301">
    <property type="entry name" value="NAT_SF"/>
    <property type="match status" value="1"/>
</dbReference>